<dbReference type="KEGG" id="msg:MSMEI_1502"/>
<dbReference type="InterPro" id="IPR036689">
    <property type="entry name" value="ESAT-6-like_sf"/>
</dbReference>
<name>I7F8T9_MYCS2</name>
<dbReference type="AlphaFoldDB" id="I7F8T9"/>
<reference evidence="1 2" key="1">
    <citation type="journal article" date="2007" name="Genome Biol.">
        <title>Interrupted coding sequences in Mycobacterium smegmatis: authentic mutations or sequencing errors?</title>
        <authorList>
            <person name="Deshayes C."/>
            <person name="Perrodou E."/>
            <person name="Gallien S."/>
            <person name="Euphrasie D."/>
            <person name="Schaeffer C."/>
            <person name="Van-Dorsselaer A."/>
            <person name="Poch O."/>
            <person name="Lecompte O."/>
            <person name="Reyrat J.M."/>
        </authorList>
    </citation>
    <scope>NUCLEOTIDE SEQUENCE [LARGE SCALE GENOMIC DNA]</scope>
    <source>
        <strain evidence="2">ATCC 700084 / mc(2)155</strain>
    </source>
</reference>
<sequence length="125" mass="13706">MEPNPSPLRPIVISRKTTGGGPMSTPLGADFDVMTTVAGQIDVRNDDIRSMLQTFIGRMNTVPPTVWGGVAATRFRDVVERWNAESLTLHTTLQRIAETIRHNERTLREAADGHAQRLGGVGETL</sequence>
<dbReference type="Proteomes" id="UP000006158">
    <property type="component" value="Chromosome"/>
</dbReference>
<evidence type="ECO:0000313" key="1">
    <source>
        <dbReference type="EMBL" id="AFP37975.1"/>
    </source>
</evidence>
<protein>
    <recommendedName>
        <fullName evidence="3">WXG100 family type VII secretion target</fullName>
    </recommendedName>
</protein>
<reference evidence="1 2" key="2">
    <citation type="journal article" date="2009" name="Genome Res.">
        <title>Ortho-proteogenomics: multiple proteomes investigation through orthology and a new MS-based protocol.</title>
        <authorList>
            <person name="Gallien S."/>
            <person name="Perrodou E."/>
            <person name="Carapito C."/>
            <person name="Deshayes C."/>
            <person name="Reyrat J.M."/>
            <person name="Van Dorsselaer A."/>
            <person name="Poch O."/>
            <person name="Schaeffer C."/>
            <person name="Lecompte O."/>
        </authorList>
    </citation>
    <scope>NUCLEOTIDE SEQUENCE [LARGE SCALE GENOMIC DNA]</scope>
    <source>
        <strain evidence="2">ATCC 700084 / mc(2)155</strain>
    </source>
</reference>
<dbReference type="InterPro" id="IPR010310">
    <property type="entry name" value="T7SS_ESAT-6-like"/>
</dbReference>
<dbReference type="SUPFAM" id="SSF140453">
    <property type="entry name" value="EsxAB dimer-like"/>
    <property type="match status" value="1"/>
</dbReference>
<dbReference type="EMBL" id="CP001663">
    <property type="protein sequence ID" value="AFP37975.1"/>
    <property type="molecule type" value="Genomic_DNA"/>
</dbReference>
<organism evidence="1 2">
    <name type="scientific">Mycolicibacterium smegmatis (strain ATCC 700084 / mc(2)155)</name>
    <name type="common">Mycobacterium smegmatis</name>
    <dbReference type="NCBI Taxonomy" id="246196"/>
    <lineage>
        <taxon>Bacteria</taxon>
        <taxon>Bacillati</taxon>
        <taxon>Actinomycetota</taxon>
        <taxon>Actinomycetes</taxon>
        <taxon>Mycobacteriales</taxon>
        <taxon>Mycobacteriaceae</taxon>
        <taxon>Mycolicibacterium</taxon>
    </lineage>
</organism>
<accession>I7F8T9</accession>
<evidence type="ECO:0000313" key="2">
    <source>
        <dbReference type="Proteomes" id="UP000006158"/>
    </source>
</evidence>
<dbReference type="Gene3D" id="1.10.287.1060">
    <property type="entry name" value="ESAT-6-like"/>
    <property type="match status" value="1"/>
</dbReference>
<dbReference type="Pfam" id="PF06013">
    <property type="entry name" value="WXG100"/>
    <property type="match status" value="1"/>
</dbReference>
<evidence type="ECO:0008006" key="3">
    <source>
        <dbReference type="Google" id="ProtNLM"/>
    </source>
</evidence>
<dbReference type="PATRIC" id="fig|246196.56.peg.1550"/>
<proteinExistence type="predicted"/>
<gene>
    <name evidence="1" type="ordered locus">MSMEI_1502</name>
</gene>